<accession>A0ABS3JPS3</accession>
<dbReference type="EMBL" id="JAFMYW010000007">
    <property type="protein sequence ID" value="MBO0951209.1"/>
    <property type="molecule type" value="Genomic_DNA"/>
</dbReference>
<evidence type="ECO:0000313" key="1">
    <source>
        <dbReference type="EMBL" id="MBO0951209.1"/>
    </source>
</evidence>
<gene>
    <name evidence="1" type="ORF">J2I46_21670</name>
</gene>
<dbReference type="Proteomes" id="UP000664628">
    <property type="component" value="Unassembled WGS sequence"/>
</dbReference>
<evidence type="ECO:0000313" key="2">
    <source>
        <dbReference type="Proteomes" id="UP000664628"/>
    </source>
</evidence>
<keyword evidence="2" id="KW-1185">Reference proteome</keyword>
<protein>
    <submittedName>
        <fullName evidence="1">Uncharacterized protein</fullName>
    </submittedName>
</protein>
<sequence length="122" mass="14290">MCHSYEAWINYLVKPRLMHEQYYLVQPWAFPIGSRVAHYNQDGYFPIGFFQLWNPRQSGITRYPECHVGADHTDVVFAKSFPEGHRRLLPEFYGIHLDSERGDMGVNWNGRKTAPFCLPASR</sequence>
<name>A0ABS3JPS3_9BACT</name>
<comment type="caution">
    <text evidence="1">The sequence shown here is derived from an EMBL/GenBank/DDBJ whole genome shotgun (WGS) entry which is preliminary data.</text>
</comment>
<proteinExistence type="predicted"/>
<dbReference type="RefSeq" id="WP_207331164.1">
    <property type="nucleotide sequence ID" value="NZ_JAFMYW010000007.1"/>
</dbReference>
<reference evidence="1 2" key="1">
    <citation type="submission" date="2021-03" db="EMBL/GenBank/DDBJ databases">
        <title>Fibrella sp. HMF5405 genome sequencing and assembly.</title>
        <authorList>
            <person name="Kang H."/>
            <person name="Kim H."/>
            <person name="Bae S."/>
            <person name="Joh K."/>
        </authorList>
    </citation>
    <scope>NUCLEOTIDE SEQUENCE [LARGE SCALE GENOMIC DNA]</scope>
    <source>
        <strain evidence="1 2">HMF5405</strain>
    </source>
</reference>
<organism evidence="1 2">
    <name type="scientific">Fibrella forsythiae</name>
    <dbReference type="NCBI Taxonomy" id="2817061"/>
    <lineage>
        <taxon>Bacteria</taxon>
        <taxon>Pseudomonadati</taxon>
        <taxon>Bacteroidota</taxon>
        <taxon>Cytophagia</taxon>
        <taxon>Cytophagales</taxon>
        <taxon>Spirosomataceae</taxon>
        <taxon>Fibrella</taxon>
    </lineage>
</organism>